<feature type="region of interest" description="Disordered" evidence="2">
    <location>
        <begin position="388"/>
        <end position="459"/>
    </location>
</feature>
<feature type="compositionally biased region" description="Basic and acidic residues" evidence="2">
    <location>
        <begin position="8"/>
        <end position="21"/>
    </location>
</feature>
<feature type="region of interest" description="Disordered" evidence="2">
    <location>
        <begin position="739"/>
        <end position="770"/>
    </location>
</feature>
<evidence type="ECO:0000256" key="2">
    <source>
        <dbReference type="SAM" id="MobiDB-lite"/>
    </source>
</evidence>
<feature type="compositionally biased region" description="Polar residues" evidence="2">
    <location>
        <begin position="400"/>
        <end position="416"/>
    </location>
</feature>
<feature type="compositionally biased region" description="Basic and acidic residues" evidence="2">
    <location>
        <begin position="329"/>
        <end position="349"/>
    </location>
</feature>
<keyword evidence="1" id="KW-0175">Coiled coil</keyword>
<feature type="compositionally biased region" description="Polar residues" evidence="2">
    <location>
        <begin position="759"/>
        <end position="770"/>
    </location>
</feature>
<feature type="compositionally biased region" description="Low complexity" evidence="2">
    <location>
        <begin position="739"/>
        <end position="752"/>
    </location>
</feature>
<feature type="compositionally biased region" description="Polar residues" evidence="2">
    <location>
        <begin position="278"/>
        <end position="288"/>
    </location>
</feature>
<feature type="region of interest" description="Disordered" evidence="2">
    <location>
        <begin position="165"/>
        <end position="212"/>
    </location>
</feature>
<keyword evidence="3" id="KW-1185">Reference proteome</keyword>
<name>A0A915ABC9_PARUN</name>
<feature type="compositionally biased region" description="Low complexity" evidence="2">
    <location>
        <begin position="95"/>
        <end position="105"/>
    </location>
</feature>
<feature type="compositionally biased region" description="Basic and acidic residues" evidence="2">
    <location>
        <begin position="75"/>
        <end position="84"/>
    </location>
</feature>
<accession>A0A915ABC9</accession>
<feature type="compositionally biased region" description="Polar residues" evidence="2">
    <location>
        <begin position="106"/>
        <end position="119"/>
    </location>
</feature>
<dbReference type="Proteomes" id="UP000887569">
    <property type="component" value="Unplaced"/>
</dbReference>
<evidence type="ECO:0000313" key="4">
    <source>
        <dbReference type="WBParaSite" id="PgR004_g187_t01"/>
    </source>
</evidence>
<dbReference type="WBParaSite" id="PgR004_g187_t01">
    <property type="protein sequence ID" value="PgR004_g187_t01"/>
    <property type="gene ID" value="PgR004_g187"/>
</dbReference>
<feature type="region of interest" description="Disordered" evidence="2">
    <location>
        <begin position="305"/>
        <end position="349"/>
    </location>
</feature>
<protein>
    <submittedName>
        <fullName evidence="4">Uncharacterized protein</fullName>
    </submittedName>
</protein>
<feature type="region of interest" description="Disordered" evidence="2">
    <location>
        <begin position="273"/>
        <end position="293"/>
    </location>
</feature>
<feature type="region of interest" description="Disordered" evidence="2">
    <location>
        <begin position="356"/>
        <end position="375"/>
    </location>
</feature>
<feature type="compositionally biased region" description="Low complexity" evidence="2">
    <location>
        <begin position="312"/>
        <end position="328"/>
    </location>
</feature>
<proteinExistence type="predicted"/>
<organism evidence="3 4">
    <name type="scientific">Parascaris univalens</name>
    <name type="common">Nematode worm</name>
    <dbReference type="NCBI Taxonomy" id="6257"/>
    <lineage>
        <taxon>Eukaryota</taxon>
        <taxon>Metazoa</taxon>
        <taxon>Ecdysozoa</taxon>
        <taxon>Nematoda</taxon>
        <taxon>Chromadorea</taxon>
        <taxon>Rhabditida</taxon>
        <taxon>Spirurina</taxon>
        <taxon>Ascaridomorpha</taxon>
        <taxon>Ascaridoidea</taxon>
        <taxon>Ascarididae</taxon>
        <taxon>Parascaris</taxon>
    </lineage>
</organism>
<dbReference type="InterPro" id="IPR047002">
    <property type="entry name" value="Tcp10_C_sf"/>
</dbReference>
<reference evidence="4" key="1">
    <citation type="submission" date="2022-11" db="UniProtKB">
        <authorList>
            <consortium name="WormBaseParasite"/>
        </authorList>
    </citation>
    <scope>IDENTIFICATION</scope>
</reference>
<sequence length="1036" mass="116085">MCAYNEMTNDKPRKPFLRKGEGVTGRLMNKVHYPQLRAPSRSQNSYAADDVRVISPPLSPDLDVGSGTNNGRHQSRGDDFDINERPTGGCKRSDSSSSQITSQEQRPSSSRPLTGTTDSGCPEDPLVLLSPVLTEDTRLWASADQDVTTDGGHGSPTAGIRVSALSSQENDRSHSVEYDVSDYPESAQRNRKSPVDLQINGDDHSRVFSTGDRSPSVIVDVTKSEEKEDEASSTQAVQILKGKVANDTHLSVGNSTAEFERIEAQVNGIDLPEREQRTVSSISHSTDGTRSKHWRRVIRDFGKEAAKNNEFPSQTITPSSGISSTTPSDGERSTPKAMEYKETGPLEETRLRIQQMNAERRHRSSASSASSMALRPMRSVFPSIFQKHSARRGRTLPPSRATSDSTSGGSRNTESASCGEEAPTRVRFDSERGARRSRLLHSHSTPLLEECSGEESPGGRLMREVLDRTKHMGKPIIVPNQVPKIEVPPLPSVDSIAGAEIRNLAKQLRDLIAHLDIVSEEHRCRIAEIEEVWDAVIDENRDLHRIVDDLKATIKRLEERDKMRAENLAMLQEREALRSADFEKLKRENNLLTRKQRSKQDDESTIVKICREQMDELKASKRDLERQKIDLRSQMRKLEATIKEKDKRIEEITAEKERIEKRFKMLSVEQAKRRGRFAEETMAQEAVERASNKPPVSMGMKRIGGMTVNVRQPRNAGNKRTGKENVIPDDAQALLTLNEGSTDTTTDSGEGTMPMEWSPGSSSPLRGQNNAKSVHWNEPLTTAFFSPPSFRNNRASIPEPQNGPNMDMLLTRMEENIVGRASLYESSEGDFTVYTRTHCGCNYYEYSNTDTRWLHPSNKYQVNYYGQAGATTVQIDNGLLLVRHFLNGQLEIYRHSGEVTLVTPHGRRIEVIKDRNGLLRAEIYDTDGRVRVIGSDGCEIVKNTTSTSCYRLDGSYVSHLSSDDSYEWRAVEYVVRRFKSGDVKVRLVLIETSITMLCCDVGTVKHLKKPTHCTQKYCVEWGKIARQRSRQAAGAV</sequence>
<dbReference type="AlphaFoldDB" id="A0A915ABC9"/>
<feature type="coiled-coil region" evidence="1">
    <location>
        <begin position="501"/>
        <end position="669"/>
    </location>
</feature>
<evidence type="ECO:0000256" key="1">
    <source>
        <dbReference type="SAM" id="Coils"/>
    </source>
</evidence>
<evidence type="ECO:0000313" key="3">
    <source>
        <dbReference type="Proteomes" id="UP000887569"/>
    </source>
</evidence>
<dbReference type="Gene3D" id="2.60.450.20">
    <property type="match status" value="1"/>
</dbReference>
<feature type="compositionally biased region" description="Basic and acidic residues" evidence="2">
    <location>
        <begin position="422"/>
        <end position="434"/>
    </location>
</feature>
<feature type="region of interest" description="Disordered" evidence="2">
    <location>
        <begin position="1"/>
        <end position="126"/>
    </location>
</feature>
<feature type="compositionally biased region" description="Low complexity" evidence="2">
    <location>
        <begin position="365"/>
        <end position="375"/>
    </location>
</feature>